<gene>
    <name evidence="2" type="ORF">SAMN04488052_11463</name>
</gene>
<reference evidence="2 3" key="1">
    <citation type="submission" date="2016-10" db="EMBL/GenBank/DDBJ databases">
        <authorList>
            <person name="de Groot N.N."/>
        </authorList>
    </citation>
    <scope>NUCLEOTIDE SEQUENCE [LARGE SCALE GENOMIC DNA]</scope>
    <source>
        <strain evidence="2 3">CGMCC 1.6291</strain>
    </source>
</reference>
<keyword evidence="3" id="KW-1185">Reference proteome</keyword>
<proteinExistence type="predicted"/>
<dbReference type="STRING" id="406100.SAMN04488052_11463"/>
<keyword evidence="1" id="KW-1133">Transmembrane helix</keyword>
<feature type="transmembrane region" description="Helical" evidence="1">
    <location>
        <begin position="28"/>
        <end position="50"/>
    </location>
</feature>
<organism evidence="2 3">
    <name type="scientific">Aquisalimonas asiatica</name>
    <dbReference type="NCBI Taxonomy" id="406100"/>
    <lineage>
        <taxon>Bacteria</taxon>
        <taxon>Pseudomonadati</taxon>
        <taxon>Pseudomonadota</taxon>
        <taxon>Gammaproteobacteria</taxon>
        <taxon>Chromatiales</taxon>
        <taxon>Ectothiorhodospiraceae</taxon>
        <taxon>Aquisalimonas</taxon>
    </lineage>
</organism>
<evidence type="ECO:0000313" key="2">
    <source>
        <dbReference type="EMBL" id="SEP17754.1"/>
    </source>
</evidence>
<keyword evidence="1" id="KW-0472">Membrane</keyword>
<dbReference type="NCBIfam" id="TIGR03750">
    <property type="entry name" value="conj_TIGR03750"/>
    <property type="match status" value="1"/>
</dbReference>
<protein>
    <submittedName>
        <fullName evidence="2">Conjugative transfer region protein, TIGR03750 family</fullName>
    </submittedName>
</protein>
<evidence type="ECO:0000313" key="3">
    <source>
        <dbReference type="Proteomes" id="UP000199657"/>
    </source>
</evidence>
<feature type="transmembrane region" description="Helical" evidence="1">
    <location>
        <begin position="56"/>
        <end position="75"/>
    </location>
</feature>
<evidence type="ECO:0000256" key="1">
    <source>
        <dbReference type="SAM" id="Phobius"/>
    </source>
</evidence>
<dbReference type="Proteomes" id="UP000199657">
    <property type="component" value="Unassembled WGS sequence"/>
</dbReference>
<sequence>MADAEGHGLAERLNEEPAIFRGCSSSELVAILLAAIAFWLPVGILVGLAVGFPLMGVGGAAVFILATIFVFATVFQRIKRGRPTGYYQQLVLLTLHRAGLRRAPVILRSGFWDVGRRL</sequence>
<name>A0A1H8VR04_9GAMM</name>
<dbReference type="AlphaFoldDB" id="A0A1H8VR04"/>
<dbReference type="InterPro" id="IPR021877">
    <property type="entry name" value="DUF3487"/>
</dbReference>
<dbReference type="Pfam" id="PF11990">
    <property type="entry name" value="DUF3487"/>
    <property type="match status" value="1"/>
</dbReference>
<dbReference type="OrthoDB" id="8907898at2"/>
<dbReference type="RefSeq" id="WP_091646389.1">
    <property type="nucleotide sequence ID" value="NZ_FOEG01000014.1"/>
</dbReference>
<accession>A0A1H8VR04</accession>
<dbReference type="EMBL" id="FOEG01000014">
    <property type="protein sequence ID" value="SEP17754.1"/>
    <property type="molecule type" value="Genomic_DNA"/>
</dbReference>
<keyword evidence="1" id="KW-0812">Transmembrane</keyword>